<dbReference type="SUPFAM" id="SSF56112">
    <property type="entry name" value="Protein kinase-like (PK-like)"/>
    <property type="match status" value="1"/>
</dbReference>
<sequence length="147" mass="17128">MKKGAKREKLRKEKKEMKRLSGSSSKPSYTVLPHQTPRLRDHYTLGRKLGQGQFGTTFHCIEKGTGAEYACKSIPKRKLLCRDDYEDVWREVQIMHHLSEHPTVVRIKGTYEDNLYVHLVMELCAGGELFDRIVQRGITRRKRQLTS</sequence>
<feature type="compositionally biased region" description="Basic and acidic residues" evidence="16">
    <location>
        <begin position="10"/>
        <end position="19"/>
    </location>
</feature>
<comment type="catalytic activity">
    <reaction evidence="14">
        <text>L-seryl-[protein] + ATP = O-phospho-L-seryl-[protein] + ADP + H(+)</text>
        <dbReference type="Rhea" id="RHEA:17989"/>
        <dbReference type="Rhea" id="RHEA-COMP:9863"/>
        <dbReference type="Rhea" id="RHEA-COMP:11604"/>
        <dbReference type="ChEBI" id="CHEBI:15378"/>
        <dbReference type="ChEBI" id="CHEBI:29999"/>
        <dbReference type="ChEBI" id="CHEBI:30616"/>
        <dbReference type="ChEBI" id="CHEBI:83421"/>
        <dbReference type="ChEBI" id="CHEBI:456216"/>
        <dbReference type="EC" id="2.7.11.1"/>
    </reaction>
</comment>
<evidence type="ECO:0000256" key="5">
    <source>
        <dbReference type="ARBA" id="ARBA00022679"/>
    </source>
</evidence>
<comment type="similarity">
    <text evidence="1">Belongs to the protein kinase superfamily. CAMK Ser/Thr protein kinase family. CaMK subfamily.</text>
</comment>
<name>A0AAW2VSE3_9LAMI</name>
<dbReference type="GO" id="GO:0046872">
    <property type="term" value="F:metal ion binding"/>
    <property type="evidence" value="ECO:0007669"/>
    <property type="project" value="UniProtKB-KW"/>
</dbReference>
<keyword evidence="5" id="KW-0808">Transferase</keyword>
<evidence type="ECO:0000256" key="7">
    <source>
        <dbReference type="ARBA" id="ARBA00022737"/>
    </source>
</evidence>
<keyword evidence="3" id="KW-0723">Serine/threonine-protein kinase</keyword>
<dbReference type="EMBL" id="JACGWN010000009">
    <property type="protein sequence ID" value="KAL0432142.1"/>
    <property type="molecule type" value="Genomic_DNA"/>
</dbReference>
<dbReference type="PROSITE" id="PS50011">
    <property type="entry name" value="PROTEIN_KINASE_DOM"/>
    <property type="match status" value="1"/>
</dbReference>
<reference evidence="18" key="1">
    <citation type="submission" date="2020-06" db="EMBL/GenBank/DDBJ databases">
        <authorList>
            <person name="Li T."/>
            <person name="Hu X."/>
            <person name="Zhang T."/>
            <person name="Song X."/>
            <person name="Zhang H."/>
            <person name="Dai N."/>
            <person name="Sheng W."/>
            <person name="Hou X."/>
            <person name="Wei L."/>
        </authorList>
    </citation>
    <scope>NUCLEOTIDE SEQUENCE</scope>
    <source>
        <strain evidence="18">KEN1</strain>
        <tissue evidence="18">Leaf</tissue>
    </source>
</reference>
<feature type="binding site" evidence="15">
    <location>
        <position position="72"/>
    </location>
    <ligand>
        <name>ATP</name>
        <dbReference type="ChEBI" id="CHEBI:30616"/>
    </ligand>
</feature>
<dbReference type="GO" id="GO:0005524">
    <property type="term" value="F:ATP binding"/>
    <property type="evidence" value="ECO:0007669"/>
    <property type="project" value="UniProtKB-UniRule"/>
</dbReference>
<keyword evidence="6" id="KW-0479">Metal-binding</keyword>
<keyword evidence="4" id="KW-0597">Phosphoprotein</keyword>
<dbReference type="FunFam" id="3.30.200.20:FF:000004">
    <property type="entry name" value="Calcium-dependent protein kinase 1"/>
    <property type="match status" value="1"/>
</dbReference>
<evidence type="ECO:0000256" key="8">
    <source>
        <dbReference type="ARBA" id="ARBA00022741"/>
    </source>
</evidence>
<feature type="domain" description="Protein kinase" evidence="17">
    <location>
        <begin position="43"/>
        <end position="147"/>
    </location>
</feature>
<evidence type="ECO:0000256" key="13">
    <source>
        <dbReference type="ARBA" id="ARBA00047899"/>
    </source>
</evidence>
<dbReference type="PROSITE" id="PS00107">
    <property type="entry name" value="PROTEIN_KINASE_ATP"/>
    <property type="match status" value="1"/>
</dbReference>
<evidence type="ECO:0000256" key="1">
    <source>
        <dbReference type="ARBA" id="ARBA00005354"/>
    </source>
</evidence>
<evidence type="ECO:0000256" key="3">
    <source>
        <dbReference type="ARBA" id="ARBA00022527"/>
    </source>
</evidence>
<gene>
    <name evidence="18" type="ORF">Slati_2548500</name>
</gene>
<dbReference type="PANTHER" id="PTHR24349">
    <property type="entry name" value="SERINE/THREONINE-PROTEIN KINASE"/>
    <property type="match status" value="1"/>
</dbReference>
<evidence type="ECO:0000313" key="18">
    <source>
        <dbReference type="EMBL" id="KAL0432142.1"/>
    </source>
</evidence>
<accession>A0AAW2VSE3</accession>
<comment type="similarity">
    <text evidence="12">Belongs to the protein kinase superfamily. Ser/Thr protein kinase family. CDPK subfamily.</text>
</comment>
<evidence type="ECO:0000256" key="15">
    <source>
        <dbReference type="PROSITE-ProRule" id="PRU10141"/>
    </source>
</evidence>
<dbReference type="Gene3D" id="3.30.200.20">
    <property type="entry name" value="Phosphorylase Kinase, domain 1"/>
    <property type="match status" value="1"/>
</dbReference>
<evidence type="ECO:0000256" key="14">
    <source>
        <dbReference type="ARBA" id="ARBA00048679"/>
    </source>
</evidence>
<keyword evidence="10" id="KW-0106">Calcium</keyword>
<dbReference type="GO" id="GO:0004674">
    <property type="term" value="F:protein serine/threonine kinase activity"/>
    <property type="evidence" value="ECO:0007669"/>
    <property type="project" value="UniProtKB-KW"/>
</dbReference>
<keyword evidence="9 18" id="KW-0418">Kinase</keyword>
<dbReference type="InterPro" id="IPR000719">
    <property type="entry name" value="Prot_kinase_dom"/>
</dbReference>
<protein>
    <recommendedName>
        <fullName evidence="2">non-specific serine/threonine protein kinase</fullName>
        <ecNumber evidence="2">2.7.11.1</ecNumber>
    </recommendedName>
</protein>
<evidence type="ECO:0000256" key="16">
    <source>
        <dbReference type="SAM" id="MobiDB-lite"/>
    </source>
</evidence>
<dbReference type="InterPro" id="IPR050205">
    <property type="entry name" value="CDPK_Ser/Thr_kinases"/>
</dbReference>
<evidence type="ECO:0000259" key="17">
    <source>
        <dbReference type="PROSITE" id="PS50011"/>
    </source>
</evidence>
<keyword evidence="7" id="KW-0677">Repeat</keyword>
<feature type="region of interest" description="Disordered" evidence="16">
    <location>
        <begin position="1"/>
        <end position="33"/>
    </location>
</feature>
<reference evidence="18" key="2">
    <citation type="journal article" date="2024" name="Plant">
        <title>Genomic evolution and insights into agronomic trait innovations of Sesamum species.</title>
        <authorList>
            <person name="Miao H."/>
            <person name="Wang L."/>
            <person name="Qu L."/>
            <person name="Liu H."/>
            <person name="Sun Y."/>
            <person name="Le M."/>
            <person name="Wang Q."/>
            <person name="Wei S."/>
            <person name="Zheng Y."/>
            <person name="Lin W."/>
            <person name="Duan Y."/>
            <person name="Cao H."/>
            <person name="Xiong S."/>
            <person name="Wang X."/>
            <person name="Wei L."/>
            <person name="Li C."/>
            <person name="Ma Q."/>
            <person name="Ju M."/>
            <person name="Zhao R."/>
            <person name="Li G."/>
            <person name="Mu C."/>
            <person name="Tian Q."/>
            <person name="Mei H."/>
            <person name="Zhang T."/>
            <person name="Gao T."/>
            <person name="Zhang H."/>
        </authorList>
    </citation>
    <scope>NUCLEOTIDE SEQUENCE</scope>
    <source>
        <strain evidence="18">KEN1</strain>
    </source>
</reference>
<organism evidence="18">
    <name type="scientific">Sesamum latifolium</name>
    <dbReference type="NCBI Taxonomy" id="2727402"/>
    <lineage>
        <taxon>Eukaryota</taxon>
        <taxon>Viridiplantae</taxon>
        <taxon>Streptophyta</taxon>
        <taxon>Embryophyta</taxon>
        <taxon>Tracheophyta</taxon>
        <taxon>Spermatophyta</taxon>
        <taxon>Magnoliopsida</taxon>
        <taxon>eudicotyledons</taxon>
        <taxon>Gunneridae</taxon>
        <taxon>Pentapetalae</taxon>
        <taxon>asterids</taxon>
        <taxon>lamiids</taxon>
        <taxon>Lamiales</taxon>
        <taxon>Pedaliaceae</taxon>
        <taxon>Sesamum</taxon>
    </lineage>
</organism>
<dbReference type="InterPro" id="IPR017441">
    <property type="entry name" value="Protein_kinase_ATP_BS"/>
</dbReference>
<dbReference type="AlphaFoldDB" id="A0AAW2VSE3"/>
<keyword evidence="11 15" id="KW-0067">ATP-binding</keyword>
<dbReference type="Pfam" id="PF00069">
    <property type="entry name" value="Pkinase"/>
    <property type="match status" value="1"/>
</dbReference>
<dbReference type="SMART" id="SM00220">
    <property type="entry name" value="S_TKc"/>
    <property type="match status" value="1"/>
</dbReference>
<evidence type="ECO:0000256" key="2">
    <source>
        <dbReference type="ARBA" id="ARBA00012513"/>
    </source>
</evidence>
<comment type="caution">
    <text evidence="18">The sequence shown here is derived from an EMBL/GenBank/DDBJ whole genome shotgun (WGS) entry which is preliminary data.</text>
</comment>
<evidence type="ECO:0000256" key="12">
    <source>
        <dbReference type="ARBA" id="ARBA00024334"/>
    </source>
</evidence>
<proteinExistence type="inferred from homology"/>
<evidence type="ECO:0000256" key="9">
    <source>
        <dbReference type="ARBA" id="ARBA00022777"/>
    </source>
</evidence>
<evidence type="ECO:0000256" key="6">
    <source>
        <dbReference type="ARBA" id="ARBA00022723"/>
    </source>
</evidence>
<dbReference type="EC" id="2.7.11.1" evidence="2"/>
<evidence type="ECO:0000256" key="11">
    <source>
        <dbReference type="ARBA" id="ARBA00022840"/>
    </source>
</evidence>
<comment type="catalytic activity">
    <reaction evidence="13">
        <text>L-threonyl-[protein] + ATP = O-phospho-L-threonyl-[protein] + ADP + H(+)</text>
        <dbReference type="Rhea" id="RHEA:46608"/>
        <dbReference type="Rhea" id="RHEA-COMP:11060"/>
        <dbReference type="Rhea" id="RHEA-COMP:11605"/>
        <dbReference type="ChEBI" id="CHEBI:15378"/>
        <dbReference type="ChEBI" id="CHEBI:30013"/>
        <dbReference type="ChEBI" id="CHEBI:30616"/>
        <dbReference type="ChEBI" id="CHEBI:61977"/>
        <dbReference type="ChEBI" id="CHEBI:456216"/>
        <dbReference type="EC" id="2.7.11.1"/>
    </reaction>
</comment>
<dbReference type="InterPro" id="IPR011009">
    <property type="entry name" value="Kinase-like_dom_sf"/>
</dbReference>
<evidence type="ECO:0000256" key="10">
    <source>
        <dbReference type="ARBA" id="ARBA00022837"/>
    </source>
</evidence>
<keyword evidence="8 15" id="KW-0547">Nucleotide-binding</keyword>
<evidence type="ECO:0000256" key="4">
    <source>
        <dbReference type="ARBA" id="ARBA00022553"/>
    </source>
</evidence>